<feature type="binding site" evidence="13">
    <location>
        <position position="80"/>
    </location>
    <ligand>
        <name>[4Fe-4S] cluster</name>
        <dbReference type="ChEBI" id="CHEBI:49883"/>
        <note>4Fe-4S-S-AdoMet</note>
    </ligand>
</feature>
<dbReference type="Pfam" id="PF06968">
    <property type="entry name" value="BATS"/>
    <property type="match status" value="1"/>
</dbReference>
<name>A0A2G8S793_9APHY</name>
<feature type="binding site" evidence="13">
    <location>
        <position position="124"/>
    </location>
    <ligand>
        <name>[2Fe-2S] cluster</name>
        <dbReference type="ChEBI" id="CHEBI:190135"/>
    </ligand>
</feature>
<comment type="cofactor">
    <cofactor evidence="12">
        <name>[2Fe-2S] cluster</name>
        <dbReference type="ChEBI" id="CHEBI:190135"/>
    </cofactor>
</comment>
<dbReference type="PANTHER" id="PTHR22976:SF2">
    <property type="entry name" value="BIOTIN SYNTHASE, MITOCHONDRIAL"/>
    <property type="match status" value="1"/>
</dbReference>
<dbReference type="InterPro" id="IPR024177">
    <property type="entry name" value="Biotin_synthase"/>
</dbReference>
<dbReference type="PANTHER" id="PTHR22976">
    <property type="entry name" value="BIOTIN SYNTHASE"/>
    <property type="match status" value="1"/>
</dbReference>
<feature type="binding site" evidence="13">
    <location>
        <position position="157"/>
    </location>
    <ligand>
        <name>[2Fe-2S] cluster</name>
        <dbReference type="ChEBI" id="CHEBI:190135"/>
    </ligand>
</feature>
<sequence length="396" mass="43309">MFRFGPSARLSVQLRRTLATHASTPAPLPTRHSWTKPEIQKIFDTPLLDLVFRAASIHRQYHDPSKIQLCTLMNIKTGGCSEDCSYCSQSSRYSTATKASRLVDIEPVLEAARKAKENGSTRFCMGAAWRDLSGRKRGFERILTMVREIRGMGMEVCTTLGMLSPEQARQLKEAGLTAYNHNLDTSREYYPEVISTRSYDERLDTISAVRDAGISVCSGGILGLGETDKDRVGLIWEVANMPEHPESFPVNALVPIPGTPLENNEASEPVPYQTILRTISTARIVLPGTIIRLAAGRQTLDETQQAMCFMAGANAVFTGEQMLTTPLALKGRLEPGSPWDEDKAMMGRWGLEGMGSFSQANVARKEGARLGNGLEVGDVRTAAPTNGSKEGETIGV</sequence>
<keyword evidence="10 13" id="KW-0408">Iron</keyword>
<evidence type="ECO:0000256" key="12">
    <source>
        <dbReference type="ARBA" id="ARBA00034078"/>
    </source>
</evidence>
<evidence type="ECO:0000256" key="13">
    <source>
        <dbReference type="PIRSR" id="PIRSR001619-1"/>
    </source>
</evidence>
<keyword evidence="9" id="KW-0093">Biotin biosynthesis</keyword>
<evidence type="ECO:0000256" key="3">
    <source>
        <dbReference type="ARBA" id="ARBA00012236"/>
    </source>
</evidence>
<reference evidence="16 17" key="1">
    <citation type="journal article" date="2015" name="Sci. Rep.">
        <title>Chromosome-level genome map provides insights into diverse defense mechanisms in the medicinal fungus Ganoderma sinense.</title>
        <authorList>
            <person name="Zhu Y."/>
            <person name="Xu J."/>
            <person name="Sun C."/>
            <person name="Zhou S."/>
            <person name="Xu H."/>
            <person name="Nelson D.R."/>
            <person name="Qian J."/>
            <person name="Song J."/>
            <person name="Luo H."/>
            <person name="Xiang L."/>
            <person name="Li Y."/>
            <person name="Xu Z."/>
            <person name="Ji A."/>
            <person name="Wang L."/>
            <person name="Lu S."/>
            <person name="Hayward A."/>
            <person name="Sun W."/>
            <person name="Li X."/>
            <person name="Schwartz D.C."/>
            <person name="Wang Y."/>
            <person name="Chen S."/>
        </authorList>
    </citation>
    <scope>NUCLEOTIDE SEQUENCE [LARGE SCALE GENOMIC DNA]</scope>
    <source>
        <strain evidence="16 17">ZZ0214-1</strain>
    </source>
</reference>
<evidence type="ECO:0000259" key="15">
    <source>
        <dbReference type="PROSITE" id="PS51918"/>
    </source>
</evidence>
<gene>
    <name evidence="16" type="ORF">GSI_08252</name>
</gene>
<dbReference type="PROSITE" id="PS51918">
    <property type="entry name" value="RADICAL_SAM"/>
    <property type="match status" value="1"/>
</dbReference>
<dbReference type="SFLD" id="SFLDF00272">
    <property type="entry name" value="biotin_synthase"/>
    <property type="match status" value="1"/>
</dbReference>
<dbReference type="PIRSF" id="PIRSF001619">
    <property type="entry name" value="Biotin_synth"/>
    <property type="match status" value="1"/>
</dbReference>
<dbReference type="InterPro" id="IPR002684">
    <property type="entry name" value="Biotin_synth/BioAB"/>
</dbReference>
<feature type="binding site" evidence="13">
    <location>
        <position position="292"/>
    </location>
    <ligand>
        <name>[2Fe-2S] cluster</name>
        <dbReference type="ChEBI" id="CHEBI:190135"/>
    </ligand>
</feature>
<dbReference type="Pfam" id="PF04055">
    <property type="entry name" value="Radical_SAM"/>
    <property type="match status" value="1"/>
</dbReference>
<feature type="domain" description="Radical SAM core" evidence="15">
    <location>
        <begin position="62"/>
        <end position="297"/>
    </location>
</feature>
<dbReference type="GO" id="GO:0009102">
    <property type="term" value="P:biotin biosynthetic process"/>
    <property type="evidence" value="ECO:0007669"/>
    <property type="project" value="UniProtKB-UniPathway"/>
</dbReference>
<dbReference type="SMART" id="SM00876">
    <property type="entry name" value="BATS"/>
    <property type="match status" value="1"/>
</dbReference>
<feature type="binding site" evidence="13">
    <location>
        <position position="87"/>
    </location>
    <ligand>
        <name>[4Fe-4S] cluster</name>
        <dbReference type="ChEBI" id="CHEBI:49883"/>
        <note>4Fe-4S-S-AdoMet</note>
    </ligand>
</feature>
<dbReference type="GO" id="GO:0051539">
    <property type="term" value="F:4 iron, 4 sulfur cluster binding"/>
    <property type="evidence" value="ECO:0007669"/>
    <property type="project" value="UniProtKB-KW"/>
</dbReference>
<dbReference type="InterPro" id="IPR013785">
    <property type="entry name" value="Aldolase_TIM"/>
</dbReference>
<dbReference type="UniPathway" id="UPA00078">
    <property type="reaction ID" value="UER00162"/>
</dbReference>
<comment type="cofactor">
    <cofactor evidence="13">
        <name>[2Fe-2S] cluster</name>
        <dbReference type="ChEBI" id="CHEBI:190135"/>
    </cofactor>
    <text evidence="13">Binds 1 [2Fe-2S] cluster. The cluster is coordinated with 3 cysteines and 1 arginine.</text>
</comment>
<keyword evidence="8 13" id="KW-0479">Metal-binding</keyword>
<organism evidence="16 17">
    <name type="scientific">Ganoderma sinense ZZ0214-1</name>
    <dbReference type="NCBI Taxonomy" id="1077348"/>
    <lineage>
        <taxon>Eukaryota</taxon>
        <taxon>Fungi</taxon>
        <taxon>Dikarya</taxon>
        <taxon>Basidiomycota</taxon>
        <taxon>Agaricomycotina</taxon>
        <taxon>Agaricomycetes</taxon>
        <taxon>Polyporales</taxon>
        <taxon>Polyporaceae</taxon>
        <taxon>Ganoderma</taxon>
    </lineage>
</organism>
<comment type="caution">
    <text evidence="16">The sequence shown here is derived from an EMBL/GenBank/DDBJ whole genome shotgun (WGS) entry which is preliminary data.</text>
</comment>
<dbReference type="GO" id="GO:0005739">
    <property type="term" value="C:mitochondrion"/>
    <property type="evidence" value="ECO:0007669"/>
    <property type="project" value="TreeGrafter"/>
</dbReference>
<dbReference type="InterPro" id="IPR007197">
    <property type="entry name" value="rSAM"/>
</dbReference>
<comment type="cofactor">
    <cofactor evidence="13">
        <name>[4Fe-4S] cluster</name>
        <dbReference type="ChEBI" id="CHEBI:49883"/>
    </cofactor>
    <text evidence="13">Binds 1 [4Fe-4S] cluster. The cluster is coordinated with 3 cysteines and an exchangeable S-adenosyl-L-methionine.</text>
</comment>
<keyword evidence="7 13" id="KW-0001">2Fe-2S</keyword>
<dbReference type="CDD" id="cd01335">
    <property type="entry name" value="Radical_SAM"/>
    <property type="match status" value="1"/>
</dbReference>
<dbReference type="SMART" id="SM00729">
    <property type="entry name" value="Elp3"/>
    <property type="match status" value="1"/>
</dbReference>
<dbReference type="SFLD" id="SFLDS00029">
    <property type="entry name" value="Radical_SAM"/>
    <property type="match status" value="1"/>
</dbReference>
<proteinExistence type="inferred from homology"/>
<evidence type="ECO:0000256" key="1">
    <source>
        <dbReference type="ARBA" id="ARBA00004942"/>
    </source>
</evidence>
<dbReference type="NCBIfam" id="TIGR00433">
    <property type="entry name" value="bioB"/>
    <property type="match status" value="1"/>
</dbReference>
<feature type="binding site" evidence="13">
    <location>
        <position position="217"/>
    </location>
    <ligand>
        <name>[2Fe-2S] cluster</name>
        <dbReference type="ChEBI" id="CHEBI:190135"/>
    </ligand>
</feature>
<dbReference type="GO" id="GO:0004076">
    <property type="term" value="F:biotin synthase activity"/>
    <property type="evidence" value="ECO:0007669"/>
    <property type="project" value="UniProtKB-EC"/>
</dbReference>
<dbReference type="GO" id="GO:0051537">
    <property type="term" value="F:2 iron, 2 sulfur cluster binding"/>
    <property type="evidence" value="ECO:0007669"/>
    <property type="project" value="UniProtKB-KW"/>
</dbReference>
<feature type="binding site" evidence="13">
    <location>
        <position position="84"/>
    </location>
    <ligand>
        <name>[4Fe-4S] cluster</name>
        <dbReference type="ChEBI" id="CHEBI:49883"/>
        <note>4Fe-4S-S-AdoMet</note>
    </ligand>
</feature>
<evidence type="ECO:0000256" key="2">
    <source>
        <dbReference type="ARBA" id="ARBA00010765"/>
    </source>
</evidence>
<evidence type="ECO:0000256" key="10">
    <source>
        <dbReference type="ARBA" id="ARBA00023004"/>
    </source>
</evidence>
<evidence type="ECO:0000256" key="4">
    <source>
        <dbReference type="ARBA" id="ARBA00022485"/>
    </source>
</evidence>
<dbReference type="STRING" id="1077348.A0A2G8S793"/>
<evidence type="ECO:0000313" key="17">
    <source>
        <dbReference type="Proteomes" id="UP000230002"/>
    </source>
</evidence>
<evidence type="ECO:0000256" key="5">
    <source>
        <dbReference type="ARBA" id="ARBA00022679"/>
    </source>
</evidence>
<evidence type="ECO:0000256" key="11">
    <source>
        <dbReference type="ARBA" id="ARBA00023014"/>
    </source>
</evidence>
<dbReference type="Gene3D" id="3.20.20.70">
    <property type="entry name" value="Aldolase class I"/>
    <property type="match status" value="1"/>
</dbReference>
<evidence type="ECO:0000313" key="16">
    <source>
        <dbReference type="EMBL" id="PIL29615.1"/>
    </source>
</evidence>
<dbReference type="SFLD" id="SFLDG01060">
    <property type="entry name" value="BATS_domain_containing"/>
    <property type="match status" value="1"/>
</dbReference>
<comment type="similarity">
    <text evidence="2">Belongs to the radical SAM superfamily. Biotin synthase family.</text>
</comment>
<dbReference type="HAMAP" id="MF_01694">
    <property type="entry name" value="BioB"/>
    <property type="match status" value="1"/>
</dbReference>
<comment type="pathway">
    <text evidence="1">Cofactor biosynthesis; biotin biosynthesis; biotin from 7,8-diaminononanoate: step 2/2.</text>
</comment>
<dbReference type="Proteomes" id="UP000230002">
    <property type="component" value="Unassembled WGS sequence"/>
</dbReference>
<keyword evidence="17" id="KW-1185">Reference proteome</keyword>
<accession>A0A2G8S793</accession>
<keyword evidence="5" id="KW-0808">Transferase</keyword>
<protein>
    <recommendedName>
        <fullName evidence="3">biotin synthase</fullName>
        <ecNumber evidence="3">2.8.1.6</ecNumber>
    </recommendedName>
</protein>
<feature type="region of interest" description="Disordered" evidence="14">
    <location>
        <begin position="375"/>
        <end position="396"/>
    </location>
</feature>
<dbReference type="SFLD" id="SFLDG01278">
    <property type="entry name" value="biotin_synthase_like"/>
    <property type="match status" value="1"/>
</dbReference>
<keyword evidence="11 13" id="KW-0411">Iron-sulfur</keyword>
<evidence type="ECO:0000256" key="6">
    <source>
        <dbReference type="ARBA" id="ARBA00022691"/>
    </source>
</evidence>
<dbReference type="InterPro" id="IPR006638">
    <property type="entry name" value="Elp3/MiaA/NifB-like_rSAM"/>
</dbReference>
<dbReference type="OrthoDB" id="2414104at2759"/>
<keyword evidence="6 13" id="KW-0949">S-adenosyl-L-methionine</keyword>
<dbReference type="InterPro" id="IPR058240">
    <property type="entry name" value="rSAM_sf"/>
</dbReference>
<evidence type="ECO:0000256" key="7">
    <source>
        <dbReference type="ARBA" id="ARBA00022714"/>
    </source>
</evidence>
<dbReference type="InterPro" id="IPR010722">
    <property type="entry name" value="BATS_dom"/>
</dbReference>
<keyword evidence="4 13" id="KW-0004">4Fe-4S</keyword>
<dbReference type="SUPFAM" id="SSF102114">
    <property type="entry name" value="Radical SAM enzymes"/>
    <property type="match status" value="1"/>
</dbReference>
<dbReference type="AlphaFoldDB" id="A0A2G8S793"/>
<dbReference type="EC" id="2.8.1.6" evidence="3"/>
<evidence type="ECO:0000256" key="8">
    <source>
        <dbReference type="ARBA" id="ARBA00022723"/>
    </source>
</evidence>
<dbReference type="FunFam" id="3.20.20.70:FF:000011">
    <property type="entry name" value="Biotin synthase"/>
    <property type="match status" value="1"/>
</dbReference>
<dbReference type="GO" id="GO:0046872">
    <property type="term" value="F:metal ion binding"/>
    <property type="evidence" value="ECO:0007669"/>
    <property type="project" value="UniProtKB-KW"/>
</dbReference>
<evidence type="ECO:0000256" key="14">
    <source>
        <dbReference type="SAM" id="MobiDB-lite"/>
    </source>
</evidence>
<evidence type="ECO:0000256" key="9">
    <source>
        <dbReference type="ARBA" id="ARBA00022756"/>
    </source>
</evidence>
<dbReference type="EMBL" id="AYKW01000020">
    <property type="protein sequence ID" value="PIL29615.1"/>
    <property type="molecule type" value="Genomic_DNA"/>
</dbReference>